<reference evidence="2 3" key="1">
    <citation type="submission" date="2019-07" db="EMBL/GenBank/DDBJ databases">
        <title>De Novo Assembly of kiwifruit Actinidia rufa.</title>
        <authorList>
            <person name="Sugita-Konishi S."/>
            <person name="Sato K."/>
            <person name="Mori E."/>
            <person name="Abe Y."/>
            <person name="Kisaki G."/>
            <person name="Hamano K."/>
            <person name="Suezawa K."/>
            <person name="Otani M."/>
            <person name="Fukuda T."/>
            <person name="Manabe T."/>
            <person name="Gomi K."/>
            <person name="Tabuchi M."/>
            <person name="Akimitsu K."/>
            <person name="Kataoka I."/>
        </authorList>
    </citation>
    <scope>NUCLEOTIDE SEQUENCE [LARGE SCALE GENOMIC DNA]</scope>
    <source>
        <strain evidence="3">cv. Fuchu</strain>
    </source>
</reference>
<dbReference type="AlphaFoldDB" id="A0A7J0FEK3"/>
<feature type="region of interest" description="Disordered" evidence="1">
    <location>
        <begin position="275"/>
        <end position="308"/>
    </location>
</feature>
<dbReference type="EMBL" id="BJWL01000011">
    <property type="protein sequence ID" value="GFY96856.1"/>
    <property type="molecule type" value="Genomic_DNA"/>
</dbReference>
<protein>
    <submittedName>
        <fullName evidence="2">Uncharacterized protein</fullName>
    </submittedName>
</protein>
<evidence type="ECO:0000313" key="3">
    <source>
        <dbReference type="Proteomes" id="UP000585474"/>
    </source>
</evidence>
<keyword evidence="3" id="KW-1185">Reference proteome</keyword>
<name>A0A7J0FEK3_9ERIC</name>
<accession>A0A7J0FEK3</accession>
<organism evidence="2 3">
    <name type="scientific">Actinidia rufa</name>
    <dbReference type="NCBI Taxonomy" id="165716"/>
    <lineage>
        <taxon>Eukaryota</taxon>
        <taxon>Viridiplantae</taxon>
        <taxon>Streptophyta</taxon>
        <taxon>Embryophyta</taxon>
        <taxon>Tracheophyta</taxon>
        <taxon>Spermatophyta</taxon>
        <taxon>Magnoliopsida</taxon>
        <taxon>eudicotyledons</taxon>
        <taxon>Gunneridae</taxon>
        <taxon>Pentapetalae</taxon>
        <taxon>asterids</taxon>
        <taxon>Ericales</taxon>
        <taxon>Actinidiaceae</taxon>
        <taxon>Actinidia</taxon>
    </lineage>
</organism>
<feature type="compositionally biased region" description="Basic and acidic residues" evidence="1">
    <location>
        <begin position="285"/>
        <end position="300"/>
    </location>
</feature>
<dbReference type="Proteomes" id="UP000585474">
    <property type="component" value="Unassembled WGS sequence"/>
</dbReference>
<proteinExistence type="predicted"/>
<feature type="region of interest" description="Disordered" evidence="1">
    <location>
        <begin position="202"/>
        <end position="226"/>
    </location>
</feature>
<evidence type="ECO:0000256" key="1">
    <source>
        <dbReference type="SAM" id="MobiDB-lite"/>
    </source>
</evidence>
<gene>
    <name evidence="2" type="ORF">Acr_11g0011620</name>
</gene>
<comment type="caution">
    <text evidence="2">The sequence shown here is derived from an EMBL/GenBank/DDBJ whole genome shotgun (WGS) entry which is preliminary data.</text>
</comment>
<dbReference type="OrthoDB" id="5980302at2759"/>
<evidence type="ECO:0000313" key="2">
    <source>
        <dbReference type="EMBL" id="GFY96856.1"/>
    </source>
</evidence>
<sequence length="308" mass="33007">MELNQTQLLVHNDVALNKERGLDSSLDLDDPSGWASVSHKPNAEGGDGVQLPYLYAGISEFCLDCVYGGYIDASVGAFLQGLGSIARIHRSESEGAGHPIPSRHNGRISDSKLPFSTSVEEYKVAIQVLNNRWVPRKVANLLKYELILRIARRKGRKLRGGGGPLTLLVSEDVITHSYLEGEGSDTSSGEVGMAPKFRILGQKKSKSAADPPAMSDPSINHDPKPTPDPILALNALGEVTVANSSKNHDSNLALAQAIMLPKDVAMALWATAKEGGEEALTEEGTESRREVVAEEVRGDAAQDTPPEP</sequence>